<comment type="caution">
    <text evidence="2">The sequence shown here is derived from an EMBL/GenBank/DDBJ whole genome shotgun (WGS) entry which is preliminary data.</text>
</comment>
<protein>
    <submittedName>
        <fullName evidence="2">Uncharacterized protein</fullName>
    </submittedName>
</protein>
<sequence>MRKYIALSVLTALLFNSVGALFAASSMLTYAQGFADEDRVLICTGSTYKWISLSTFELTGKVEYVDAPENAPSNLQEIKCSYAYLTDHNPGPPWLTAQVQLTLPLNSNTAIGYFSALYATARHQLALTRAPPAFS</sequence>
<dbReference type="RefSeq" id="WP_007624217.1">
    <property type="nucleotide sequence ID" value="NZ_BAEO01000062.1"/>
</dbReference>
<evidence type="ECO:0000313" key="3">
    <source>
        <dbReference type="Proteomes" id="UP000006327"/>
    </source>
</evidence>
<proteinExistence type="predicted"/>
<dbReference type="AlphaFoldDB" id="K6YBQ3"/>
<dbReference type="OrthoDB" id="6388916at2"/>
<feature type="chain" id="PRO_5003897295" evidence="1">
    <location>
        <begin position="24"/>
        <end position="135"/>
    </location>
</feature>
<dbReference type="EMBL" id="BAEO01000062">
    <property type="protein sequence ID" value="GAC21356.1"/>
    <property type="molecule type" value="Genomic_DNA"/>
</dbReference>
<gene>
    <name evidence="2" type="ORF">GARC_4414</name>
</gene>
<keyword evidence="1" id="KW-0732">Signal</keyword>
<dbReference type="eggNOG" id="ENOG5033FPH">
    <property type="taxonomic scope" value="Bacteria"/>
</dbReference>
<accession>K6YBQ3</accession>
<name>K6YBQ3_9ALTE</name>
<dbReference type="Proteomes" id="UP000006327">
    <property type="component" value="Unassembled WGS sequence"/>
</dbReference>
<evidence type="ECO:0000256" key="1">
    <source>
        <dbReference type="SAM" id="SignalP"/>
    </source>
</evidence>
<evidence type="ECO:0000313" key="2">
    <source>
        <dbReference type="EMBL" id="GAC21356.1"/>
    </source>
</evidence>
<keyword evidence="3" id="KW-1185">Reference proteome</keyword>
<dbReference type="STRING" id="493475.GARC_4414"/>
<reference evidence="2 3" key="1">
    <citation type="journal article" date="2017" name="Antonie Van Leeuwenhoek">
        <title>Rhizobium rhizosphaerae sp. nov., a novel species isolated from rice rhizosphere.</title>
        <authorList>
            <person name="Zhao J.J."/>
            <person name="Zhang J."/>
            <person name="Zhang R.J."/>
            <person name="Zhang C.W."/>
            <person name="Yin H.Q."/>
            <person name="Zhang X.X."/>
        </authorList>
    </citation>
    <scope>NUCLEOTIDE SEQUENCE [LARGE SCALE GENOMIC DNA]</scope>
    <source>
        <strain evidence="2 3">BSs20135</strain>
    </source>
</reference>
<feature type="signal peptide" evidence="1">
    <location>
        <begin position="1"/>
        <end position="23"/>
    </location>
</feature>
<organism evidence="2 3">
    <name type="scientific">Paraglaciecola arctica BSs20135</name>
    <dbReference type="NCBI Taxonomy" id="493475"/>
    <lineage>
        <taxon>Bacteria</taxon>
        <taxon>Pseudomonadati</taxon>
        <taxon>Pseudomonadota</taxon>
        <taxon>Gammaproteobacteria</taxon>
        <taxon>Alteromonadales</taxon>
        <taxon>Alteromonadaceae</taxon>
        <taxon>Paraglaciecola</taxon>
    </lineage>
</organism>